<organism evidence="4 5">
    <name type="scientific">Niallia nealsonii</name>
    <dbReference type="NCBI Taxonomy" id="115979"/>
    <lineage>
        <taxon>Bacteria</taxon>
        <taxon>Bacillati</taxon>
        <taxon>Bacillota</taxon>
        <taxon>Bacilli</taxon>
        <taxon>Bacillales</taxon>
        <taxon>Bacillaceae</taxon>
        <taxon>Niallia</taxon>
    </lineage>
</organism>
<dbReference type="OrthoDB" id="2678178at2"/>
<feature type="region of interest" description="Disordered" evidence="1">
    <location>
        <begin position="248"/>
        <end position="278"/>
    </location>
</feature>
<dbReference type="NCBIfam" id="TIGR02271">
    <property type="entry name" value="YsnF/AvaK domain"/>
    <property type="match status" value="1"/>
</dbReference>
<dbReference type="AlphaFoldDB" id="A0A2N0Z6E7"/>
<evidence type="ECO:0000259" key="3">
    <source>
        <dbReference type="Pfam" id="PF11181"/>
    </source>
</evidence>
<evidence type="ECO:0000313" key="5">
    <source>
        <dbReference type="Proteomes" id="UP000233375"/>
    </source>
</evidence>
<dbReference type="InterPro" id="IPR052967">
    <property type="entry name" value="Stress_Response_Assoc"/>
</dbReference>
<dbReference type="InterPro" id="IPR025889">
    <property type="entry name" value="GSP17M-like_dom"/>
</dbReference>
<dbReference type="Proteomes" id="UP000233375">
    <property type="component" value="Unassembled WGS sequence"/>
</dbReference>
<name>A0A2N0Z6E7_9BACI</name>
<evidence type="ECO:0000259" key="2">
    <source>
        <dbReference type="Pfam" id="PF09557"/>
    </source>
</evidence>
<reference evidence="4 5" key="1">
    <citation type="journal article" date="2003" name="Int. J. Syst. Evol. Microbiol.">
        <title>Bacillus nealsonii sp. nov., isolated from a spacecraft-assembly facility, whose spores are gamma-radiation resistant.</title>
        <authorList>
            <person name="Venkateswaran K."/>
            <person name="Kempf M."/>
            <person name="Chen F."/>
            <person name="Satomi M."/>
            <person name="Nicholson W."/>
            <person name="Kern R."/>
        </authorList>
    </citation>
    <scope>NUCLEOTIDE SEQUENCE [LARGE SCALE GENOMIC DNA]</scope>
    <source>
        <strain evidence="4 5">FO-92</strain>
    </source>
</reference>
<accession>A0A2N0Z6E7</accession>
<evidence type="ECO:0000256" key="1">
    <source>
        <dbReference type="SAM" id="MobiDB-lite"/>
    </source>
</evidence>
<dbReference type="InterPro" id="IPR019060">
    <property type="entry name" value="DUF2382"/>
</dbReference>
<sequence>MTRHVIGVYETPEETISAIEGFSAKGYESASFSVITNRKDTDYLETQTNADIYQATDIKNNNSASFFEKLKDFFTLDDLGLAGNSLNNLDLPKEEVDKYNEELEDGKFLLVKSDNTETDNLNREDFSSDSYSAIADVSNNGNTYSTKEEKIMPIREEELNIDRENVQTGEIQVSKEVITEEKKIDVPVKHDEVYVERRPVSDSSGEVSPVNDSETIRVPIVEERLEVTKKPVVTEEIVVGKKTVEENEHISETVKKEEAHFNKEGNVRGAEEDTLRRK</sequence>
<proteinExistence type="predicted"/>
<feature type="domain" description="General stress protein 17M-like" evidence="3">
    <location>
        <begin position="5"/>
        <end position="106"/>
    </location>
</feature>
<gene>
    <name evidence="4" type="ORF">CWS01_04075</name>
</gene>
<dbReference type="Pfam" id="PF09557">
    <property type="entry name" value="DUF2382"/>
    <property type="match status" value="1"/>
</dbReference>
<dbReference type="RefSeq" id="WP_101175769.1">
    <property type="nucleotide sequence ID" value="NZ_PISE01000008.1"/>
</dbReference>
<dbReference type="PANTHER" id="PTHR38463:SF1">
    <property type="entry name" value="STRESS RESPONSE PROTEIN YSNF"/>
    <property type="match status" value="1"/>
</dbReference>
<evidence type="ECO:0000313" key="4">
    <source>
        <dbReference type="EMBL" id="PKG25054.1"/>
    </source>
</evidence>
<dbReference type="Pfam" id="PF11181">
    <property type="entry name" value="YflT"/>
    <property type="match status" value="1"/>
</dbReference>
<comment type="caution">
    <text evidence="4">The sequence shown here is derived from an EMBL/GenBank/DDBJ whole genome shotgun (WGS) entry which is preliminary data.</text>
</comment>
<dbReference type="EMBL" id="PISE01000008">
    <property type="protein sequence ID" value="PKG25054.1"/>
    <property type="molecule type" value="Genomic_DNA"/>
</dbReference>
<protein>
    <submittedName>
        <fullName evidence="4">Stress protein</fullName>
    </submittedName>
</protein>
<feature type="domain" description="DUF2382" evidence="2">
    <location>
        <begin position="152"/>
        <end position="259"/>
    </location>
</feature>
<dbReference type="PANTHER" id="PTHR38463">
    <property type="entry name" value="STRESS RESPONSE PROTEIN YSNF"/>
    <property type="match status" value="1"/>
</dbReference>
<keyword evidence="5" id="KW-1185">Reference proteome</keyword>